<reference evidence="1" key="1">
    <citation type="submission" date="2022-10" db="EMBL/GenBank/DDBJ databases">
        <title>Culturing micro-colonial fungi from biological soil crusts in the Mojave desert and describing Neophaeococcomyces mojavensis, and introducing the new genera and species Taxawa tesnikishii.</title>
        <authorList>
            <person name="Kurbessoian T."/>
            <person name="Stajich J.E."/>
        </authorList>
    </citation>
    <scope>NUCLEOTIDE SEQUENCE</scope>
    <source>
        <strain evidence="1">JES_112</strain>
    </source>
</reference>
<organism evidence="1 2">
    <name type="scientific">Neophaeococcomyces mojaviensis</name>
    <dbReference type="NCBI Taxonomy" id="3383035"/>
    <lineage>
        <taxon>Eukaryota</taxon>
        <taxon>Fungi</taxon>
        <taxon>Dikarya</taxon>
        <taxon>Ascomycota</taxon>
        <taxon>Pezizomycotina</taxon>
        <taxon>Eurotiomycetes</taxon>
        <taxon>Chaetothyriomycetidae</taxon>
        <taxon>Chaetothyriales</taxon>
        <taxon>Chaetothyriales incertae sedis</taxon>
        <taxon>Neophaeococcomyces</taxon>
    </lineage>
</organism>
<evidence type="ECO:0000313" key="1">
    <source>
        <dbReference type="EMBL" id="KAJ9656155.1"/>
    </source>
</evidence>
<dbReference type="Proteomes" id="UP001172386">
    <property type="component" value="Unassembled WGS sequence"/>
</dbReference>
<comment type="caution">
    <text evidence="1">The sequence shown here is derived from an EMBL/GenBank/DDBJ whole genome shotgun (WGS) entry which is preliminary data.</text>
</comment>
<evidence type="ECO:0000313" key="2">
    <source>
        <dbReference type="Proteomes" id="UP001172386"/>
    </source>
</evidence>
<dbReference type="EMBL" id="JAPDRQ010000082">
    <property type="protein sequence ID" value="KAJ9656155.1"/>
    <property type="molecule type" value="Genomic_DNA"/>
</dbReference>
<name>A0ACC3A6I6_9EURO</name>
<sequence length="631" mass="68078">MSTDRIKVGEVLVVNRSIKSPNGTYSLVLQDDGNFVLSGSGKPLWDSKTYESRKASKGILQADGNLRLFDDDNREKWSSGTGGKGNAGSLLIVQDNGDVVIKSNDNTIWSTNTAPKPVPKFEMPTVPGSPRDRLKADETVNAGQGLTSPNGNYALIIENGECVLYKRDQGRIWAQGAGAGNSTDKLIFRSSGEVEAVTWSNYRKWAAGTAGKGKSDSVFVLRDDGNMAIITEGQIVWSSGTGPSIPVSAVIAKKKDRLVGGERLGPGELLTSPNGKFTLVFQSDANLALYEGGSEKWACGGDDSATGDSWVQLEKEGNLVQYSLKLDGVVVWDTNGAVIQQYAPRDFDAITSGNSIGPGQYLAVGQGITSGNGQFFAFLQESGQFVVRHNGTKTILYSSAMTPGKAPSKLAVGYTDNVVVWATDGTKIWESSKIVVDRFGGSSMEDDRESFFNRQAPGTVVLNDKGNMLMLGSNWPNHPVWSSDSGFSGFAGSVSELKVGEVLPTGQKLRSGNGDHELSLLPSGHLQLHNTVFNADKFYSFQPNTVITDASYLAFGRDLVLDLHGADGRSIWRAENKTPDKKDGLLRRREFESPPPPPPRFILDNDANVFVRGKGTSLWDIETLIMKKSLT</sequence>
<gene>
    <name evidence="1" type="ORF">H2198_005117</name>
</gene>
<keyword evidence="2" id="KW-1185">Reference proteome</keyword>
<accession>A0ACC3A6I6</accession>
<protein>
    <submittedName>
        <fullName evidence="1">Uncharacterized protein</fullName>
    </submittedName>
</protein>
<proteinExistence type="predicted"/>